<gene>
    <name evidence="15" type="ORF">GCM10011611_27710</name>
</gene>
<keyword evidence="8 9" id="KW-0998">Cell outer membrane</keyword>
<keyword evidence="7 9" id="KW-0472">Membrane</keyword>
<reference evidence="15" key="2">
    <citation type="submission" date="2020-09" db="EMBL/GenBank/DDBJ databases">
        <authorList>
            <person name="Sun Q."/>
            <person name="Zhou Y."/>
        </authorList>
    </citation>
    <scope>NUCLEOTIDE SEQUENCE</scope>
    <source>
        <strain evidence="15">CGMCC 1.15725</strain>
    </source>
</reference>
<dbReference type="CDD" id="cd01347">
    <property type="entry name" value="ligand_gated_channel"/>
    <property type="match status" value="1"/>
</dbReference>
<comment type="similarity">
    <text evidence="9 11">Belongs to the TonB-dependent receptor family.</text>
</comment>
<dbReference type="PROSITE" id="PS00430">
    <property type="entry name" value="TONB_DEPENDENT_REC_1"/>
    <property type="match status" value="1"/>
</dbReference>
<reference evidence="15" key="1">
    <citation type="journal article" date="2014" name="Int. J. Syst. Evol. Microbiol.">
        <title>Complete genome sequence of Corynebacterium casei LMG S-19264T (=DSM 44701T), isolated from a smear-ripened cheese.</title>
        <authorList>
            <consortium name="US DOE Joint Genome Institute (JGI-PGF)"/>
            <person name="Walter F."/>
            <person name="Albersmeier A."/>
            <person name="Kalinowski J."/>
            <person name="Ruckert C."/>
        </authorList>
    </citation>
    <scope>NUCLEOTIDE SEQUENCE</scope>
    <source>
        <strain evidence="15">CGMCC 1.15725</strain>
    </source>
</reference>
<evidence type="ECO:0000256" key="6">
    <source>
        <dbReference type="ARBA" id="ARBA00023077"/>
    </source>
</evidence>
<evidence type="ECO:0000256" key="4">
    <source>
        <dbReference type="ARBA" id="ARBA00022692"/>
    </source>
</evidence>
<evidence type="ECO:0000256" key="9">
    <source>
        <dbReference type="PROSITE-ProRule" id="PRU01360"/>
    </source>
</evidence>
<dbReference type="PANTHER" id="PTHR47234:SF2">
    <property type="entry name" value="TONB-DEPENDENT RECEPTOR"/>
    <property type="match status" value="1"/>
</dbReference>
<evidence type="ECO:0000256" key="12">
    <source>
        <dbReference type="SAM" id="SignalP"/>
    </source>
</evidence>
<dbReference type="PANTHER" id="PTHR47234">
    <property type="match status" value="1"/>
</dbReference>
<name>A0A8J3E3N5_9PROT</name>
<feature type="chain" id="PRO_5035231709" evidence="12">
    <location>
        <begin position="27"/>
        <end position="920"/>
    </location>
</feature>
<feature type="domain" description="TonB-dependent receptor plug" evidence="14">
    <location>
        <begin position="51"/>
        <end position="167"/>
    </location>
</feature>
<keyword evidence="5 12" id="KW-0732">Signal</keyword>
<dbReference type="Gene3D" id="2.170.130.10">
    <property type="entry name" value="TonB-dependent receptor, plug domain"/>
    <property type="match status" value="1"/>
</dbReference>
<sequence length="920" mass="97301">MRLNGFRIRIALSATLVLGAAAPGHADEPAEAIVNETIVVTGSAIKSADLSSEQPVTVVTAEELQQSSAITLQQYLDKVPALGFQGLTSAQNSVGTAGGSGNNFVDLRNLGPARTLVLVDGKRFPPSSTGTSEAVDLGNIPLSLIDHVEILRDGASTIYGSDAIGGVINIVLKKNFDGVEASAETGTSTHADGTSWDLSSTVGHTFDRGNLMLNVEGQETDPILQRTRTWARDQFLPIEPNGSLTVFRNAGGIAVLPKKITDPATGLSSKQWVFGDDGAFHPYSAADRYDLSTNNGLTIGQSRVSANALGQWDLTPDVTAYGEILFTDRQSETQKGPATLGLTPVTLKYPNGFVVPASAPGNPFGENIVLSKLFSQVGNEIGNVDATTYRILSGLRGTIWGRYDWDVSYGYGRASEQFKTTNALNFTHAEQEVGLVPCSAADVAAGCGLANMFGPHSLTQGAIDYLRYTSQSSADFEQHTVDGTITGDVANLPAGPLSLAIGGAYRRLSGAYTPDAVTLAGNQQGADTEPTAGGYSVREGFLEFKAPLLADLPLVHEFDASGSMRYSNYSNFGDAVTWKAGLDWQLTPDIRLRGARSTGFRAPSISELYLGRTSVSNAFNDPCDAGAGLTANPVVAANCRAQGLPANYAQPTNNYNTLLGGNPKLQPETSQNWTFGTVLTPRFIPGLSITADYFNIYVRNAISALSATTIVQTCYESAGLSDPLCRLISPRGGAGNLTTVNDIEANQGAVKTNGLDVAVDYGFDVKALGLGDNGHIELTDASTFTFSYLAQAGAGGKFVQLAGTVDQPTSATNPGSIPHFRSTGTLSYELGPARFAWTTRFIGGVHALGADLAETGNRTAAVFYHDIVGSYQLGRVTLIAGIDNLFDKNPPFYDDGTVNTSEYTYDVIGRFFYAKAVVRF</sequence>
<evidence type="ECO:0000256" key="8">
    <source>
        <dbReference type="ARBA" id="ARBA00023237"/>
    </source>
</evidence>
<comment type="caution">
    <text evidence="15">The sequence shown here is derived from an EMBL/GenBank/DDBJ whole genome shotgun (WGS) entry which is preliminary data.</text>
</comment>
<keyword evidence="16" id="KW-1185">Reference proteome</keyword>
<dbReference type="SUPFAM" id="SSF56935">
    <property type="entry name" value="Porins"/>
    <property type="match status" value="1"/>
</dbReference>
<keyword evidence="6 10" id="KW-0798">TonB box</keyword>
<keyword evidence="15" id="KW-0675">Receptor</keyword>
<dbReference type="AlphaFoldDB" id="A0A8J3E3N5"/>
<protein>
    <submittedName>
        <fullName evidence="15">TonB-dependent receptor</fullName>
    </submittedName>
</protein>
<evidence type="ECO:0000256" key="3">
    <source>
        <dbReference type="ARBA" id="ARBA00022452"/>
    </source>
</evidence>
<evidence type="ECO:0000313" key="16">
    <source>
        <dbReference type="Proteomes" id="UP000646365"/>
    </source>
</evidence>
<dbReference type="EMBL" id="BMJQ01000006">
    <property type="protein sequence ID" value="GGF20165.1"/>
    <property type="molecule type" value="Genomic_DNA"/>
</dbReference>
<dbReference type="InterPro" id="IPR010916">
    <property type="entry name" value="TonB_box_CS"/>
</dbReference>
<dbReference type="GO" id="GO:0009279">
    <property type="term" value="C:cell outer membrane"/>
    <property type="evidence" value="ECO:0007669"/>
    <property type="project" value="UniProtKB-SubCell"/>
</dbReference>
<evidence type="ECO:0000256" key="1">
    <source>
        <dbReference type="ARBA" id="ARBA00004571"/>
    </source>
</evidence>
<proteinExistence type="inferred from homology"/>
<dbReference type="InterPro" id="IPR036942">
    <property type="entry name" value="Beta-barrel_TonB_sf"/>
</dbReference>
<dbReference type="Pfam" id="PF00593">
    <property type="entry name" value="TonB_dep_Rec_b-barrel"/>
    <property type="match status" value="1"/>
</dbReference>
<dbReference type="Gene3D" id="2.40.170.20">
    <property type="entry name" value="TonB-dependent receptor, beta-barrel domain"/>
    <property type="match status" value="1"/>
</dbReference>
<comment type="subcellular location">
    <subcellularLocation>
        <location evidence="1 9">Cell outer membrane</location>
        <topology evidence="1 9">Multi-pass membrane protein</topology>
    </subcellularLocation>
</comment>
<evidence type="ECO:0000256" key="10">
    <source>
        <dbReference type="PROSITE-ProRule" id="PRU10143"/>
    </source>
</evidence>
<keyword evidence="3 9" id="KW-1134">Transmembrane beta strand</keyword>
<dbReference type="InterPro" id="IPR012910">
    <property type="entry name" value="Plug_dom"/>
</dbReference>
<dbReference type="InterPro" id="IPR037066">
    <property type="entry name" value="Plug_dom_sf"/>
</dbReference>
<dbReference type="RefSeq" id="WP_189046641.1">
    <property type="nucleotide sequence ID" value="NZ_BMJQ01000006.1"/>
</dbReference>
<feature type="signal peptide" evidence="12">
    <location>
        <begin position="1"/>
        <end position="26"/>
    </location>
</feature>
<evidence type="ECO:0000256" key="2">
    <source>
        <dbReference type="ARBA" id="ARBA00022448"/>
    </source>
</evidence>
<dbReference type="PROSITE" id="PS52016">
    <property type="entry name" value="TONB_DEPENDENT_REC_3"/>
    <property type="match status" value="1"/>
</dbReference>
<dbReference type="Pfam" id="PF07715">
    <property type="entry name" value="Plug"/>
    <property type="match status" value="1"/>
</dbReference>
<dbReference type="Proteomes" id="UP000646365">
    <property type="component" value="Unassembled WGS sequence"/>
</dbReference>
<feature type="domain" description="TonB-dependent receptor-like beta-barrel" evidence="13">
    <location>
        <begin position="388"/>
        <end position="885"/>
    </location>
</feature>
<organism evidence="15 16">
    <name type="scientific">Aliidongia dinghuensis</name>
    <dbReference type="NCBI Taxonomy" id="1867774"/>
    <lineage>
        <taxon>Bacteria</taxon>
        <taxon>Pseudomonadati</taxon>
        <taxon>Pseudomonadota</taxon>
        <taxon>Alphaproteobacteria</taxon>
        <taxon>Rhodospirillales</taxon>
        <taxon>Dongiaceae</taxon>
        <taxon>Aliidongia</taxon>
    </lineage>
</organism>
<feature type="short sequence motif" description="TonB box" evidence="10">
    <location>
        <begin position="37"/>
        <end position="43"/>
    </location>
</feature>
<evidence type="ECO:0000256" key="11">
    <source>
        <dbReference type="RuleBase" id="RU003357"/>
    </source>
</evidence>
<evidence type="ECO:0000256" key="7">
    <source>
        <dbReference type="ARBA" id="ARBA00023136"/>
    </source>
</evidence>
<evidence type="ECO:0000259" key="13">
    <source>
        <dbReference type="Pfam" id="PF00593"/>
    </source>
</evidence>
<dbReference type="InterPro" id="IPR000531">
    <property type="entry name" value="Beta-barrel_TonB"/>
</dbReference>
<evidence type="ECO:0000259" key="14">
    <source>
        <dbReference type="Pfam" id="PF07715"/>
    </source>
</evidence>
<dbReference type="InterPro" id="IPR039426">
    <property type="entry name" value="TonB-dep_rcpt-like"/>
</dbReference>
<accession>A0A8J3E3N5</accession>
<keyword evidence="4 9" id="KW-0812">Transmembrane</keyword>
<evidence type="ECO:0000313" key="15">
    <source>
        <dbReference type="EMBL" id="GGF20165.1"/>
    </source>
</evidence>
<evidence type="ECO:0000256" key="5">
    <source>
        <dbReference type="ARBA" id="ARBA00022729"/>
    </source>
</evidence>
<keyword evidence="2 9" id="KW-0813">Transport</keyword>